<name>A0ABR3JR80_9AGAR</name>
<organism evidence="3 4">
    <name type="scientific">Hohenbuehelia grisea</name>
    <dbReference type="NCBI Taxonomy" id="104357"/>
    <lineage>
        <taxon>Eukaryota</taxon>
        <taxon>Fungi</taxon>
        <taxon>Dikarya</taxon>
        <taxon>Basidiomycota</taxon>
        <taxon>Agaricomycotina</taxon>
        <taxon>Agaricomycetes</taxon>
        <taxon>Agaricomycetidae</taxon>
        <taxon>Agaricales</taxon>
        <taxon>Pleurotineae</taxon>
        <taxon>Pleurotaceae</taxon>
        <taxon>Hohenbuehelia</taxon>
    </lineage>
</organism>
<dbReference type="Proteomes" id="UP001556367">
    <property type="component" value="Unassembled WGS sequence"/>
</dbReference>
<sequence length="113" mass="12808">MKLSHVFAAVVLSLTQLALAAPAEKAGKAVAETMHREPIQHPYNGEDDNEEDDIDDATCEESKKHLIVAFPLWNTNTKDMVYSTVTAEIEQMERSGYVHYRRNADPGWKMFNK</sequence>
<evidence type="ECO:0000313" key="3">
    <source>
        <dbReference type="EMBL" id="KAL0958289.1"/>
    </source>
</evidence>
<keyword evidence="2" id="KW-0732">Signal</keyword>
<gene>
    <name evidence="3" type="ORF">HGRIS_000436</name>
</gene>
<accession>A0ABR3JR80</accession>
<feature type="signal peptide" evidence="2">
    <location>
        <begin position="1"/>
        <end position="20"/>
    </location>
</feature>
<comment type="caution">
    <text evidence="3">The sequence shown here is derived from an EMBL/GenBank/DDBJ whole genome shotgun (WGS) entry which is preliminary data.</text>
</comment>
<feature type="chain" id="PRO_5045719507" evidence="2">
    <location>
        <begin position="21"/>
        <end position="113"/>
    </location>
</feature>
<dbReference type="EMBL" id="JASNQZ010000004">
    <property type="protein sequence ID" value="KAL0958289.1"/>
    <property type="molecule type" value="Genomic_DNA"/>
</dbReference>
<reference evidence="4" key="1">
    <citation type="submission" date="2024-06" db="EMBL/GenBank/DDBJ databases">
        <title>Multi-omics analyses provide insights into the biosynthesis of the anticancer antibiotic pleurotin in Hohenbuehelia grisea.</title>
        <authorList>
            <person name="Weaver J.A."/>
            <person name="Alberti F."/>
        </authorList>
    </citation>
    <scope>NUCLEOTIDE SEQUENCE [LARGE SCALE GENOMIC DNA]</scope>
    <source>
        <strain evidence="4">T-177</strain>
    </source>
</reference>
<evidence type="ECO:0000256" key="2">
    <source>
        <dbReference type="SAM" id="SignalP"/>
    </source>
</evidence>
<proteinExistence type="predicted"/>
<feature type="region of interest" description="Disordered" evidence="1">
    <location>
        <begin position="33"/>
        <end position="56"/>
    </location>
</feature>
<evidence type="ECO:0000313" key="4">
    <source>
        <dbReference type="Proteomes" id="UP001556367"/>
    </source>
</evidence>
<protein>
    <submittedName>
        <fullName evidence="3">Uncharacterized protein</fullName>
    </submittedName>
</protein>
<feature type="compositionally biased region" description="Acidic residues" evidence="1">
    <location>
        <begin position="45"/>
        <end position="56"/>
    </location>
</feature>
<keyword evidence="4" id="KW-1185">Reference proteome</keyword>
<evidence type="ECO:0000256" key="1">
    <source>
        <dbReference type="SAM" id="MobiDB-lite"/>
    </source>
</evidence>